<dbReference type="InterPro" id="IPR029044">
    <property type="entry name" value="Nucleotide-diphossugar_trans"/>
</dbReference>
<dbReference type="Gene3D" id="3.90.550.10">
    <property type="entry name" value="Spore Coat Polysaccharide Biosynthesis Protein SpsA, Chain A"/>
    <property type="match status" value="1"/>
</dbReference>
<feature type="domain" description="Glycosyltransferase 2-like" evidence="1">
    <location>
        <begin position="24"/>
        <end position="113"/>
    </location>
</feature>
<evidence type="ECO:0000313" key="2">
    <source>
        <dbReference type="EMBL" id="GAA2137921.1"/>
    </source>
</evidence>
<evidence type="ECO:0000259" key="1">
    <source>
        <dbReference type="Pfam" id="PF00535"/>
    </source>
</evidence>
<dbReference type="PANTHER" id="PTHR22916">
    <property type="entry name" value="GLYCOSYLTRANSFERASE"/>
    <property type="match status" value="1"/>
</dbReference>
<dbReference type="InterPro" id="IPR001173">
    <property type="entry name" value="Glyco_trans_2-like"/>
</dbReference>
<dbReference type="EMBL" id="BAAAQR010000001">
    <property type="protein sequence ID" value="GAA2137921.1"/>
    <property type="molecule type" value="Genomic_DNA"/>
</dbReference>
<dbReference type="CDD" id="cd06433">
    <property type="entry name" value="GT_2_WfgS_like"/>
    <property type="match status" value="1"/>
</dbReference>
<comment type="caution">
    <text evidence="2">The sequence shown here is derived from an EMBL/GenBank/DDBJ whole genome shotgun (WGS) entry which is preliminary data.</text>
</comment>
<accession>A0ABN2Z7G2</accession>
<gene>
    <name evidence="2" type="ORF">GCM10009844_05450</name>
</gene>
<organism evidence="2 3">
    <name type="scientific">Nocardioides koreensis</name>
    <dbReference type="NCBI Taxonomy" id="433651"/>
    <lineage>
        <taxon>Bacteria</taxon>
        <taxon>Bacillati</taxon>
        <taxon>Actinomycetota</taxon>
        <taxon>Actinomycetes</taxon>
        <taxon>Propionibacteriales</taxon>
        <taxon>Nocardioidaceae</taxon>
        <taxon>Nocardioides</taxon>
    </lineage>
</organism>
<proteinExistence type="predicted"/>
<dbReference type="Pfam" id="PF00535">
    <property type="entry name" value="Glycos_transf_2"/>
    <property type="match status" value="1"/>
</dbReference>
<dbReference type="Proteomes" id="UP001501771">
    <property type="component" value="Unassembled WGS sequence"/>
</dbReference>
<name>A0ABN2Z7G2_9ACTN</name>
<keyword evidence="3" id="KW-1185">Reference proteome</keyword>
<reference evidence="2 3" key="1">
    <citation type="journal article" date="2019" name="Int. J. Syst. Evol. Microbiol.">
        <title>The Global Catalogue of Microorganisms (GCM) 10K type strain sequencing project: providing services to taxonomists for standard genome sequencing and annotation.</title>
        <authorList>
            <consortium name="The Broad Institute Genomics Platform"/>
            <consortium name="The Broad Institute Genome Sequencing Center for Infectious Disease"/>
            <person name="Wu L."/>
            <person name="Ma J."/>
        </authorList>
    </citation>
    <scope>NUCLEOTIDE SEQUENCE [LARGE SCALE GENOMIC DNA]</scope>
    <source>
        <strain evidence="2 3">JCM 16022</strain>
    </source>
</reference>
<sequence length="293" mass="32871">MPRFGARNSKLPRLPVMSDGPRFTVITVVRNALDDLATTRASVALQDFADREHLIVDGASTDGTVEWLRGLADPDLRWVSEPDDGIYPAMNKAASMARGMYLIFLNAGDTFRGSDVLSRWARQSSRSGARWQYARAIVVDAQRRPIRPDYGLRVYSTFKHAYARAAINHQAVAMRREFFDELGGFDLQHGNVADYGLLLKAGARAQPITLDTVDIEYLDGGLSAVNPRSQWEKHKTRCDVLQYGLLKRNLDRAFALVQHGEIRARQMAKRLLMATSASGWMHRRAGRRLGRSA</sequence>
<dbReference type="SUPFAM" id="SSF53448">
    <property type="entry name" value="Nucleotide-diphospho-sugar transferases"/>
    <property type="match status" value="1"/>
</dbReference>
<protein>
    <recommendedName>
        <fullName evidence="1">Glycosyltransferase 2-like domain-containing protein</fullName>
    </recommendedName>
</protein>
<evidence type="ECO:0000313" key="3">
    <source>
        <dbReference type="Proteomes" id="UP001501771"/>
    </source>
</evidence>
<dbReference type="PANTHER" id="PTHR22916:SF67">
    <property type="entry name" value="COLANIC ACID BIOSYNTHESIS GLYCOSYL TRANSFERASE WCAE-RELATED"/>
    <property type="match status" value="1"/>
</dbReference>